<dbReference type="Gene3D" id="3.40.50.300">
    <property type="entry name" value="P-loop containing nucleotide triphosphate hydrolases"/>
    <property type="match status" value="2"/>
</dbReference>
<dbReference type="PANTHER" id="PTHR32114">
    <property type="entry name" value="ABC TRANSPORTER ABCH.3"/>
    <property type="match status" value="1"/>
</dbReference>
<dbReference type="EMBL" id="SNRX01000005">
    <property type="protein sequence ID" value="KAA6302891.1"/>
    <property type="molecule type" value="Genomic_DNA"/>
</dbReference>
<accession>A0A5M8P3A6</accession>
<comment type="caution">
    <text evidence="2">The sequence shown here is derived from an EMBL/GenBank/DDBJ whole genome shotgun (WGS) entry which is preliminary data.</text>
</comment>
<name>A0A5M8P3A6_9BACT</name>
<sequence length="774" mass="87745">MWKLNEIYAENICAFKELHYILSQGVTTLIFGDNRDNESQRSNGSGKSALIECIALGITGSALRKIKNEEIINDNAEECLTRLRFENESCREIFTVERRIFRKGASSVLCAIERDGKPIETDEAVQPSVDAYNKYVLEKLGITRDELFNNFILSKFKYEDFLSSPDKEKKDIINRFSNGILVDCAIEKITEDKQPIEKRLKAVELEIAGVDGRIDMLGEQIQREENSKEEKIRTKAEKIAGIETTITEKRSLIRTKKDDKEALKMDEEKLKAADNAIQELENGEESLECVLKEIEQTLIPLVSGELTDWNEVILRKKEQVGKAETELKQWNDSVLKSEKMLEETGKASSQLQEEYTVFIQDYGKKDAAFDSKLEALKTELDKVIRETDGLKRTRRELSGAIDRLNNCLAGTIACPACGHEFIVADKEFDIVLARTELTQKKEKLESVYKKITEEDNKTDSIELEKDTVKDDRKKLATLKLEWTDKLRAAERNLKCVSLGTDEVKENRKRVAESINTLQKEIETIRRKVFDEAFSLIDESYKSYGRKSNSIQEDIRAAESSIETLENMIKELENSTGTDITATLKASLKEYRKKSGEVLEKKTGIEKELGTLEEQEQHFIQFKTFLANTKIEALSKITNEFLENIGSDIRIRFSGYTVLKTGKVREKISVSLIRAGLDQGSFGKFSAGEAARVNLATILSMQKLINSNCDTDKGLDLLVLDEILEAVDEEGLSHMFEALNRIGVTALVVSHGNIAEGYKHKLKIIKENGESKIEQ</sequence>
<gene>
    <name evidence="2" type="ORF">EZS26_001061</name>
</gene>
<organism evidence="2 3">
    <name type="scientific">Candidatus Ordinivivax streblomastigis</name>
    <dbReference type="NCBI Taxonomy" id="2540710"/>
    <lineage>
        <taxon>Bacteria</taxon>
        <taxon>Pseudomonadati</taxon>
        <taxon>Bacteroidota</taxon>
        <taxon>Bacteroidia</taxon>
        <taxon>Bacteroidales</taxon>
        <taxon>Candidatus Ordinivivax</taxon>
    </lineage>
</organism>
<reference evidence="2 3" key="1">
    <citation type="submission" date="2019-03" db="EMBL/GenBank/DDBJ databases">
        <title>Single cell metagenomics reveals metabolic interactions within the superorganism composed of flagellate Streblomastix strix and complex community of Bacteroidetes bacteria on its surface.</title>
        <authorList>
            <person name="Treitli S.C."/>
            <person name="Kolisko M."/>
            <person name="Husnik F."/>
            <person name="Keeling P."/>
            <person name="Hampl V."/>
        </authorList>
    </citation>
    <scope>NUCLEOTIDE SEQUENCE [LARGE SCALE GENOMIC DNA]</scope>
    <source>
        <strain evidence="2">St1</strain>
    </source>
</reference>
<proteinExistence type="predicted"/>
<dbReference type="InterPro" id="IPR027417">
    <property type="entry name" value="P-loop_NTPase"/>
</dbReference>
<keyword evidence="1" id="KW-0175">Coiled coil</keyword>
<protein>
    <submittedName>
        <fullName evidence="2">Chromosome partition protein Smc</fullName>
    </submittedName>
</protein>
<evidence type="ECO:0000256" key="1">
    <source>
        <dbReference type="SAM" id="Coils"/>
    </source>
</evidence>
<feature type="coiled-coil region" evidence="1">
    <location>
        <begin position="500"/>
        <end position="574"/>
    </location>
</feature>
<evidence type="ECO:0000313" key="2">
    <source>
        <dbReference type="EMBL" id="KAA6302891.1"/>
    </source>
</evidence>
<dbReference type="AlphaFoldDB" id="A0A5M8P3A6"/>
<dbReference type="SUPFAM" id="SSF52540">
    <property type="entry name" value="P-loop containing nucleoside triphosphate hydrolases"/>
    <property type="match status" value="1"/>
</dbReference>
<dbReference type="PANTHER" id="PTHR32114:SF2">
    <property type="entry name" value="ABC TRANSPORTER ABCH.3"/>
    <property type="match status" value="1"/>
</dbReference>
<evidence type="ECO:0000313" key="3">
    <source>
        <dbReference type="Proteomes" id="UP000324575"/>
    </source>
</evidence>
<feature type="coiled-coil region" evidence="1">
    <location>
        <begin position="263"/>
        <end position="297"/>
    </location>
</feature>
<dbReference type="Proteomes" id="UP000324575">
    <property type="component" value="Unassembled WGS sequence"/>
</dbReference>